<dbReference type="InterPro" id="IPR013249">
    <property type="entry name" value="RNA_pol_sigma70_r4_t2"/>
</dbReference>
<proteinExistence type="inferred from homology"/>
<evidence type="ECO:0000256" key="6">
    <source>
        <dbReference type="RuleBase" id="RU000716"/>
    </source>
</evidence>
<evidence type="ECO:0000256" key="1">
    <source>
        <dbReference type="ARBA" id="ARBA00010641"/>
    </source>
</evidence>
<dbReference type="InterPro" id="IPR014284">
    <property type="entry name" value="RNA_pol_sigma-70_dom"/>
</dbReference>
<dbReference type="RefSeq" id="WP_047846584.1">
    <property type="nucleotide sequence ID" value="NZ_AEJF01000075.1"/>
</dbReference>
<dbReference type="AlphaFoldDB" id="A0A0J1G239"/>
<evidence type="ECO:0000259" key="7">
    <source>
        <dbReference type="Pfam" id="PF04542"/>
    </source>
</evidence>
<dbReference type="Pfam" id="PF08281">
    <property type="entry name" value="Sigma70_r4_2"/>
    <property type="match status" value="1"/>
</dbReference>
<dbReference type="InterPro" id="IPR000838">
    <property type="entry name" value="RNA_pol_sigma70_ECF_CS"/>
</dbReference>
<gene>
    <name evidence="9" type="ORF">EOS_10615</name>
</gene>
<dbReference type="Gene3D" id="1.10.10.10">
    <property type="entry name" value="Winged helix-like DNA-binding domain superfamily/Winged helix DNA-binding domain"/>
    <property type="match status" value="1"/>
</dbReference>
<dbReference type="SUPFAM" id="SSF88946">
    <property type="entry name" value="Sigma2 domain of RNA polymerase sigma factors"/>
    <property type="match status" value="1"/>
</dbReference>
<evidence type="ECO:0000256" key="5">
    <source>
        <dbReference type="ARBA" id="ARBA00023163"/>
    </source>
</evidence>
<reference evidence="9 10" key="1">
    <citation type="journal article" date="2015" name="Genome Announc.">
        <title>Draft Genome Sequence of Burkholderia sp. Strain PML1(12), an Ectomycorrhizosphere-Inhabiting Bacterium with Effective Mineral-Weathering Ability.</title>
        <authorList>
            <person name="Uroz S."/>
            <person name="Oger P."/>
        </authorList>
    </citation>
    <scope>NUCLEOTIDE SEQUENCE [LARGE SCALE GENOMIC DNA]</scope>
    <source>
        <strain evidence="10">PML1(12)</strain>
    </source>
</reference>
<protein>
    <recommendedName>
        <fullName evidence="6">RNA polymerase sigma factor</fullName>
    </recommendedName>
</protein>
<keyword evidence="5 6" id="KW-0804">Transcription</keyword>
<dbReference type="EMBL" id="AEJF01000075">
    <property type="protein sequence ID" value="KLU26238.1"/>
    <property type="molecule type" value="Genomic_DNA"/>
</dbReference>
<dbReference type="Gene3D" id="1.10.1740.10">
    <property type="match status" value="1"/>
</dbReference>
<keyword evidence="2 6" id="KW-0805">Transcription regulation</keyword>
<evidence type="ECO:0000256" key="2">
    <source>
        <dbReference type="ARBA" id="ARBA00023015"/>
    </source>
</evidence>
<dbReference type="NCBIfam" id="TIGR02937">
    <property type="entry name" value="sigma70-ECF"/>
    <property type="match status" value="1"/>
</dbReference>
<dbReference type="SUPFAM" id="SSF88659">
    <property type="entry name" value="Sigma3 and sigma4 domains of RNA polymerase sigma factors"/>
    <property type="match status" value="1"/>
</dbReference>
<feature type="domain" description="RNA polymerase sigma-70 region 2" evidence="7">
    <location>
        <begin position="16"/>
        <end position="78"/>
    </location>
</feature>
<dbReference type="NCBIfam" id="NF009185">
    <property type="entry name" value="PRK12533.1"/>
    <property type="match status" value="1"/>
</dbReference>
<dbReference type="InterPro" id="IPR036388">
    <property type="entry name" value="WH-like_DNA-bd_sf"/>
</dbReference>
<dbReference type="InterPro" id="IPR013324">
    <property type="entry name" value="RNA_pol_sigma_r3/r4-like"/>
</dbReference>
<dbReference type="CDD" id="cd06171">
    <property type="entry name" value="Sigma70_r4"/>
    <property type="match status" value="1"/>
</dbReference>
<dbReference type="GO" id="GO:0003677">
    <property type="term" value="F:DNA binding"/>
    <property type="evidence" value="ECO:0007669"/>
    <property type="project" value="UniProtKB-KW"/>
</dbReference>
<dbReference type="Proteomes" id="UP000035963">
    <property type="component" value="Unassembled WGS sequence"/>
</dbReference>
<accession>A0A0J1G239</accession>
<dbReference type="OrthoDB" id="9797134at2"/>
<dbReference type="GO" id="GO:0016987">
    <property type="term" value="F:sigma factor activity"/>
    <property type="evidence" value="ECO:0007669"/>
    <property type="project" value="UniProtKB-KW"/>
</dbReference>
<feature type="domain" description="RNA polymerase sigma factor 70 region 4 type 2" evidence="8">
    <location>
        <begin position="117"/>
        <end position="169"/>
    </location>
</feature>
<dbReference type="PANTHER" id="PTHR43133:SF25">
    <property type="entry name" value="RNA POLYMERASE SIGMA FACTOR RFAY-RELATED"/>
    <property type="match status" value="1"/>
</dbReference>
<dbReference type="InterPro" id="IPR039425">
    <property type="entry name" value="RNA_pol_sigma-70-like"/>
</dbReference>
<dbReference type="InterPro" id="IPR013325">
    <property type="entry name" value="RNA_pol_sigma_r2"/>
</dbReference>
<keyword evidence="3 6" id="KW-0731">Sigma factor</keyword>
<keyword evidence="4 6" id="KW-0238">DNA-binding</keyword>
<evidence type="ECO:0000256" key="3">
    <source>
        <dbReference type="ARBA" id="ARBA00023082"/>
    </source>
</evidence>
<dbReference type="PROSITE" id="PS01063">
    <property type="entry name" value="SIGMA70_ECF"/>
    <property type="match status" value="1"/>
</dbReference>
<dbReference type="InterPro" id="IPR007627">
    <property type="entry name" value="RNA_pol_sigma70_r2"/>
</dbReference>
<dbReference type="GO" id="GO:0006352">
    <property type="term" value="P:DNA-templated transcription initiation"/>
    <property type="evidence" value="ECO:0007669"/>
    <property type="project" value="InterPro"/>
</dbReference>
<evidence type="ECO:0000256" key="4">
    <source>
        <dbReference type="ARBA" id="ARBA00023125"/>
    </source>
</evidence>
<evidence type="ECO:0000313" key="9">
    <source>
        <dbReference type="EMBL" id="KLU26238.1"/>
    </source>
</evidence>
<comment type="similarity">
    <text evidence="1 6">Belongs to the sigma-70 factor family. ECF subfamily.</text>
</comment>
<evidence type="ECO:0000259" key="8">
    <source>
        <dbReference type="Pfam" id="PF08281"/>
    </source>
</evidence>
<dbReference type="Pfam" id="PF04542">
    <property type="entry name" value="Sigma70_r2"/>
    <property type="match status" value="1"/>
</dbReference>
<name>A0A0J1G239_9BURK</name>
<organism evidence="9 10">
    <name type="scientific">Caballeronia mineralivorans PML1(12)</name>
    <dbReference type="NCBI Taxonomy" id="908627"/>
    <lineage>
        <taxon>Bacteria</taxon>
        <taxon>Pseudomonadati</taxon>
        <taxon>Pseudomonadota</taxon>
        <taxon>Betaproteobacteria</taxon>
        <taxon>Burkholderiales</taxon>
        <taxon>Burkholderiaceae</taxon>
        <taxon>Caballeronia</taxon>
    </lineage>
</organism>
<evidence type="ECO:0000313" key="10">
    <source>
        <dbReference type="Proteomes" id="UP000035963"/>
    </source>
</evidence>
<dbReference type="PANTHER" id="PTHR43133">
    <property type="entry name" value="RNA POLYMERASE ECF-TYPE SIGMA FACTO"/>
    <property type="match status" value="1"/>
</dbReference>
<sequence length="202" mass="22787">MAKRSPVRFDEVMLPHLDAAYNLARWLSGSPTDADDVVQEAFLRAFRFFDGYQGDNPRAWLLAIVRNTWFTEWRRQRHRADATPYDDSLNVDEQLPGWADESGDDPEKLAVRQDETELVHRALATLPVEFREVIVLRELEDMSYKDVAAVAGIPLGTVMSRLSRARRLLCTAVRAAQGGSELPAIRLIKTPPAGPEESKRGN</sequence>
<keyword evidence="10" id="KW-1185">Reference proteome</keyword>
<comment type="caution">
    <text evidence="9">The sequence shown here is derived from an EMBL/GenBank/DDBJ whole genome shotgun (WGS) entry which is preliminary data.</text>
</comment>
<dbReference type="PATRIC" id="fig|908627.4.peg.2352"/>